<evidence type="ECO:0000256" key="6">
    <source>
        <dbReference type="SAM" id="MobiDB-lite"/>
    </source>
</evidence>
<feature type="region of interest" description="Disordered" evidence="6">
    <location>
        <begin position="138"/>
        <end position="204"/>
    </location>
</feature>
<dbReference type="PANTHER" id="PTHR10809">
    <property type="entry name" value="VESICLE-ASSOCIATED MEMBRANE PROTEIN-ASSOCIATED PROTEIN"/>
    <property type="match status" value="1"/>
</dbReference>
<feature type="transmembrane region" description="Helical" evidence="7">
    <location>
        <begin position="265"/>
        <end position="284"/>
    </location>
</feature>
<dbReference type="GO" id="GO:0005886">
    <property type="term" value="C:plasma membrane"/>
    <property type="evidence" value="ECO:0007669"/>
    <property type="project" value="TreeGrafter"/>
</dbReference>
<comment type="similarity">
    <text evidence="2">Belongs to the VAMP-associated protein (VAP) (TC 9.B.17) family.</text>
</comment>
<dbReference type="InterPro" id="IPR008962">
    <property type="entry name" value="PapD-like_sf"/>
</dbReference>
<organism evidence="9 10">
    <name type="scientific">Lomentospora prolificans</name>
    <dbReference type="NCBI Taxonomy" id="41688"/>
    <lineage>
        <taxon>Eukaryota</taxon>
        <taxon>Fungi</taxon>
        <taxon>Dikarya</taxon>
        <taxon>Ascomycota</taxon>
        <taxon>Pezizomycotina</taxon>
        <taxon>Sordariomycetes</taxon>
        <taxon>Hypocreomycetidae</taxon>
        <taxon>Microascales</taxon>
        <taxon>Microascaceae</taxon>
        <taxon>Lomentospora</taxon>
    </lineage>
</organism>
<dbReference type="GO" id="GO:0061817">
    <property type="term" value="P:endoplasmic reticulum-plasma membrane tethering"/>
    <property type="evidence" value="ECO:0007669"/>
    <property type="project" value="TreeGrafter"/>
</dbReference>
<feature type="compositionally biased region" description="Basic and acidic residues" evidence="6">
    <location>
        <begin position="184"/>
        <end position="194"/>
    </location>
</feature>
<dbReference type="GO" id="GO:1902647">
    <property type="term" value="P:negative regulation of 1-phosphatidyl-1D-myo-inositol 4,5-bisphosphate biosynthetic process"/>
    <property type="evidence" value="ECO:0007669"/>
    <property type="project" value="UniProtKB-ARBA"/>
</dbReference>
<dbReference type="GO" id="GO:0051685">
    <property type="term" value="P:maintenance of ER location"/>
    <property type="evidence" value="ECO:0007669"/>
    <property type="project" value="UniProtKB-ARBA"/>
</dbReference>
<dbReference type="GO" id="GO:0140506">
    <property type="term" value="F:endoplasmic reticulum-autophagosome adaptor activity"/>
    <property type="evidence" value="ECO:0007669"/>
    <property type="project" value="UniProtKB-ARBA"/>
</dbReference>
<dbReference type="PANTHER" id="PTHR10809:SF6">
    <property type="entry name" value="AT11025P-RELATED"/>
    <property type="match status" value="1"/>
</dbReference>
<feature type="compositionally biased region" description="Basic and acidic residues" evidence="6">
    <location>
        <begin position="234"/>
        <end position="248"/>
    </location>
</feature>
<keyword evidence="10" id="KW-1185">Reference proteome</keyword>
<dbReference type="InParanoid" id="A0A2N3N5P0"/>
<dbReference type="Proteomes" id="UP000233524">
    <property type="component" value="Unassembled WGS sequence"/>
</dbReference>
<reference evidence="9 10" key="1">
    <citation type="journal article" date="2017" name="G3 (Bethesda)">
        <title>First Draft Genome Sequence of the Pathogenic Fungus Lomentospora prolificans (Formerly Scedosporium prolificans).</title>
        <authorList>
            <person name="Luo R."/>
            <person name="Zimin A."/>
            <person name="Workman R."/>
            <person name="Fan Y."/>
            <person name="Pertea G."/>
            <person name="Grossman N."/>
            <person name="Wear M.P."/>
            <person name="Jia B."/>
            <person name="Miller H."/>
            <person name="Casadevall A."/>
            <person name="Timp W."/>
            <person name="Zhang S.X."/>
            <person name="Salzberg S.L."/>
        </authorList>
    </citation>
    <scope>NUCLEOTIDE SEQUENCE [LARGE SCALE GENOMIC DNA]</scope>
    <source>
        <strain evidence="9 10">JHH-5317</strain>
    </source>
</reference>
<dbReference type="GO" id="GO:0035091">
    <property type="term" value="F:phosphatidylinositol binding"/>
    <property type="evidence" value="ECO:0007669"/>
    <property type="project" value="UniProtKB-ARBA"/>
</dbReference>
<dbReference type="InterPro" id="IPR016763">
    <property type="entry name" value="VAP"/>
</dbReference>
<dbReference type="GO" id="GO:0061709">
    <property type="term" value="P:reticulophagy"/>
    <property type="evidence" value="ECO:0007669"/>
    <property type="project" value="UniProtKB-ARBA"/>
</dbReference>
<dbReference type="PIRSF" id="PIRSF019693">
    <property type="entry name" value="VAMP-associated"/>
    <property type="match status" value="1"/>
</dbReference>
<feature type="compositionally biased region" description="Polar residues" evidence="6">
    <location>
        <begin position="195"/>
        <end position="204"/>
    </location>
</feature>
<evidence type="ECO:0000256" key="1">
    <source>
        <dbReference type="ARBA" id="ARBA00004163"/>
    </source>
</evidence>
<dbReference type="EMBL" id="NLAX01000701">
    <property type="protein sequence ID" value="PKS07760.1"/>
    <property type="molecule type" value="Genomic_DNA"/>
</dbReference>
<feature type="domain" description="MSP" evidence="8">
    <location>
        <begin position="2"/>
        <end position="122"/>
    </location>
</feature>
<dbReference type="OrthoDB" id="264603at2759"/>
<sequence length="285" mass="31212">MSVDIDPSELSFRRPFTQEVSQVLVLKNPNPSPVAFKVKTTAPKQYCVRPNSGRIEPGHDVEVAVLLQAMKADPPLDAKCRDKFLVQSVVITPDKEFTTVATVLDSADKSSIQERRIRVAWLPPSQSAKTHDSIPAALETPIKNSTADTQDATPDISRAYASPSNNADTVSNPSPPPYPEESEPVTKEHVEETPKTTAGQIKSQIASIAQPTYEELKRKLADAEATIESLRQESVLRKRKGGSDDEKTSQGQQLATATRQVAEGVPVKIVAILCFLTFLLSYIFF</sequence>
<dbReference type="Pfam" id="PF00635">
    <property type="entry name" value="Motile_Sperm"/>
    <property type="match status" value="1"/>
</dbReference>
<keyword evidence="3 7" id="KW-0812">Transmembrane</keyword>
<evidence type="ECO:0000256" key="2">
    <source>
        <dbReference type="ARBA" id="ARBA00008932"/>
    </source>
</evidence>
<comment type="subcellular location">
    <subcellularLocation>
        <location evidence="1">Endoplasmic reticulum membrane</location>
        <topology evidence="1">Single-pass type IV membrane protein</topology>
    </subcellularLocation>
</comment>
<dbReference type="GO" id="GO:0033149">
    <property type="term" value="F:FFAT motif binding"/>
    <property type="evidence" value="ECO:0007669"/>
    <property type="project" value="TreeGrafter"/>
</dbReference>
<dbReference type="InterPro" id="IPR013783">
    <property type="entry name" value="Ig-like_fold"/>
</dbReference>
<dbReference type="PROSITE" id="PS50202">
    <property type="entry name" value="MSP"/>
    <property type="match status" value="1"/>
</dbReference>
<feature type="compositionally biased region" description="Polar residues" evidence="6">
    <location>
        <begin position="142"/>
        <end position="152"/>
    </location>
</feature>
<evidence type="ECO:0000256" key="3">
    <source>
        <dbReference type="ARBA" id="ARBA00022692"/>
    </source>
</evidence>
<evidence type="ECO:0000256" key="5">
    <source>
        <dbReference type="ARBA" id="ARBA00023136"/>
    </source>
</evidence>
<dbReference type="GO" id="GO:0090158">
    <property type="term" value="P:endoplasmic reticulum membrane organization"/>
    <property type="evidence" value="ECO:0007669"/>
    <property type="project" value="TreeGrafter"/>
</dbReference>
<dbReference type="InterPro" id="IPR000535">
    <property type="entry name" value="MSP_dom"/>
</dbReference>
<protein>
    <recommendedName>
        <fullName evidence="8">MSP domain-containing protein</fullName>
    </recommendedName>
</protein>
<accession>A0A2N3N5P0</accession>
<gene>
    <name evidence="9" type="ORF">jhhlp_006368</name>
</gene>
<proteinExistence type="inferred from homology"/>
<dbReference type="AlphaFoldDB" id="A0A2N3N5P0"/>
<dbReference type="Gene3D" id="2.60.40.10">
    <property type="entry name" value="Immunoglobulins"/>
    <property type="match status" value="1"/>
</dbReference>
<evidence type="ECO:0000313" key="9">
    <source>
        <dbReference type="EMBL" id="PKS07760.1"/>
    </source>
</evidence>
<dbReference type="FunFam" id="2.60.40.10:FF:000813">
    <property type="entry name" value="Vesicle-associated protein 1-1"/>
    <property type="match status" value="1"/>
</dbReference>
<evidence type="ECO:0000256" key="7">
    <source>
        <dbReference type="SAM" id="Phobius"/>
    </source>
</evidence>
<dbReference type="SUPFAM" id="SSF49354">
    <property type="entry name" value="PapD-like"/>
    <property type="match status" value="1"/>
</dbReference>
<dbReference type="GO" id="GO:0001786">
    <property type="term" value="F:phosphatidylserine binding"/>
    <property type="evidence" value="ECO:0007669"/>
    <property type="project" value="UniProtKB-ARBA"/>
</dbReference>
<evidence type="ECO:0000259" key="8">
    <source>
        <dbReference type="PROSITE" id="PS50202"/>
    </source>
</evidence>
<evidence type="ECO:0000313" key="10">
    <source>
        <dbReference type="Proteomes" id="UP000233524"/>
    </source>
</evidence>
<keyword evidence="4 7" id="KW-1133">Transmembrane helix</keyword>
<dbReference type="STRING" id="41688.A0A2N3N5P0"/>
<keyword evidence="5 7" id="KW-0472">Membrane</keyword>
<comment type="caution">
    <text evidence="9">The sequence shown here is derived from an EMBL/GenBank/DDBJ whole genome shotgun (WGS) entry which is preliminary data.</text>
</comment>
<name>A0A2N3N5P0_9PEZI</name>
<dbReference type="GO" id="GO:0160214">
    <property type="term" value="F:endoplasmic reticulum-plasma membrane adaptor activity"/>
    <property type="evidence" value="ECO:0007669"/>
    <property type="project" value="UniProtKB-ARBA"/>
</dbReference>
<feature type="region of interest" description="Disordered" evidence="6">
    <location>
        <begin position="234"/>
        <end position="253"/>
    </location>
</feature>
<evidence type="ECO:0000256" key="4">
    <source>
        <dbReference type="ARBA" id="ARBA00022989"/>
    </source>
</evidence>
<dbReference type="VEuPathDB" id="FungiDB:jhhlp_006368"/>
<dbReference type="GO" id="GO:0007009">
    <property type="term" value="P:plasma membrane organization"/>
    <property type="evidence" value="ECO:0007669"/>
    <property type="project" value="UniProtKB-ARBA"/>
</dbReference>
<dbReference type="FunCoup" id="A0A2N3N5P0">
    <property type="interactions" value="543"/>
</dbReference>
<dbReference type="GO" id="GO:0160219">
    <property type="term" value="C:cortical endoplasmic reticulum membrane"/>
    <property type="evidence" value="ECO:0007669"/>
    <property type="project" value="UniProtKB-ARBA"/>
</dbReference>